<dbReference type="Pfam" id="PF03455">
    <property type="entry name" value="dDENN"/>
    <property type="match status" value="1"/>
</dbReference>
<evidence type="ECO:0000259" key="4">
    <source>
        <dbReference type="PROSITE" id="PS51498"/>
    </source>
</evidence>
<feature type="region of interest" description="Disordered" evidence="2">
    <location>
        <begin position="899"/>
        <end position="920"/>
    </location>
</feature>
<dbReference type="PROSITE" id="PS50211">
    <property type="entry name" value="DENN"/>
    <property type="match status" value="1"/>
</dbReference>
<keyword evidence="6" id="KW-1185">Reference proteome</keyword>
<organism evidence="5 6">
    <name type="scientific">Nesidiocoris tenuis</name>
    <dbReference type="NCBI Taxonomy" id="355587"/>
    <lineage>
        <taxon>Eukaryota</taxon>
        <taxon>Metazoa</taxon>
        <taxon>Ecdysozoa</taxon>
        <taxon>Arthropoda</taxon>
        <taxon>Hexapoda</taxon>
        <taxon>Insecta</taxon>
        <taxon>Pterygota</taxon>
        <taxon>Neoptera</taxon>
        <taxon>Paraneoptera</taxon>
        <taxon>Hemiptera</taxon>
        <taxon>Heteroptera</taxon>
        <taxon>Panheteroptera</taxon>
        <taxon>Cimicomorpha</taxon>
        <taxon>Miridae</taxon>
        <taxon>Dicyphina</taxon>
        <taxon>Nesidiocoris</taxon>
    </lineage>
</organism>
<feature type="compositionally biased region" description="Basic and acidic residues" evidence="2">
    <location>
        <begin position="701"/>
        <end position="713"/>
    </location>
</feature>
<dbReference type="Proteomes" id="UP001307889">
    <property type="component" value="Chromosome 5"/>
</dbReference>
<dbReference type="InterPro" id="IPR001194">
    <property type="entry name" value="cDENN_dom"/>
</dbReference>
<dbReference type="Gene3D" id="2.100.10.50">
    <property type="match status" value="1"/>
</dbReference>
<dbReference type="SMART" id="SM00800">
    <property type="entry name" value="uDENN"/>
    <property type="match status" value="1"/>
</dbReference>
<reference evidence="5 6" key="1">
    <citation type="submission" date="2023-09" db="EMBL/GenBank/DDBJ databases">
        <title>Nesidiocoris tenuis whole genome shotgun sequence.</title>
        <authorList>
            <person name="Shibata T."/>
            <person name="Shimoda M."/>
            <person name="Kobayashi T."/>
            <person name="Uehara T."/>
        </authorList>
    </citation>
    <scope>NUCLEOTIDE SEQUENCE [LARGE SCALE GENOMIC DNA]</scope>
    <source>
        <strain evidence="5 6">Japan</strain>
    </source>
</reference>
<feature type="domain" description="MABP" evidence="4">
    <location>
        <begin position="35"/>
        <end position="191"/>
    </location>
</feature>
<gene>
    <name evidence="5" type="ORF">NTJ_07096</name>
</gene>
<protein>
    <submittedName>
        <fullName evidence="5">UDENN</fullName>
    </submittedName>
</protein>
<dbReference type="Pfam" id="PF02141">
    <property type="entry name" value="DENN"/>
    <property type="match status" value="1"/>
</dbReference>
<feature type="region of interest" description="Disordered" evidence="2">
    <location>
        <begin position="1162"/>
        <end position="1200"/>
    </location>
</feature>
<evidence type="ECO:0000313" key="5">
    <source>
        <dbReference type="EMBL" id="BES94287.1"/>
    </source>
</evidence>
<dbReference type="EMBL" id="AP028913">
    <property type="protein sequence ID" value="BES94287.1"/>
    <property type="molecule type" value="Genomic_DNA"/>
</dbReference>
<feature type="compositionally biased region" description="Polar residues" evidence="2">
    <location>
        <begin position="1112"/>
        <end position="1125"/>
    </location>
</feature>
<feature type="region of interest" description="Disordered" evidence="2">
    <location>
        <begin position="701"/>
        <end position="723"/>
    </location>
</feature>
<dbReference type="InterPro" id="IPR051696">
    <property type="entry name" value="DENN_Domain_GEFs"/>
</dbReference>
<dbReference type="InterPro" id="IPR037516">
    <property type="entry name" value="Tripartite_DENN"/>
</dbReference>
<dbReference type="PANTHER" id="PTHR12296">
    <property type="entry name" value="DENN DOMAIN-CONTAINING PROTEIN 4"/>
    <property type="match status" value="1"/>
</dbReference>
<evidence type="ECO:0000256" key="1">
    <source>
        <dbReference type="ARBA" id="ARBA00022658"/>
    </source>
</evidence>
<keyword evidence="1" id="KW-0344">Guanine-nucleotide releasing factor</keyword>
<feature type="compositionally biased region" description="Polar residues" evidence="2">
    <location>
        <begin position="900"/>
        <end position="917"/>
    </location>
</feature>
<dbReference type="PROSITE" id="PS51498">
    <property type="entry name" value="MABP"/>
    <property type="match status" value="1"/>
</dbReference>
<feature type="region of interest" description="Disordered" evidence="2">
    <location>
        <begin position="1261"/>
        <end position="1289"/>
    </location>
</feature>
<name>A0ABN7APZ8_9HEMI</name>
<sequence>MDDRKVVDYFVIAGLPPDTVPAPADDLPSIKTHGKCPITDITVIFPALGETVPEGYTVINKTPSGLLADLNHGSLRSPEVFFCYKRGLDKPPLVDIGVMYDGKERILSDSEIVDKSMKGHCANVNNSAAKTFLTFRRATPTMACNSLVVTDVAVIITNKGEAVPHAFCCIKKNLNRGLVGSDVYICYKKSVNRPTLINYKPGILLRYPFDNRPNLPLPESVSMFCMPMGCSLEKWPKIAALPKPIFSTFVLTVSDAAEKLYGAAITFYEPYSVKKLTDEQKSLLHHVAGSEDWTYHINKCICLLSRWPFFDTYELFLNFLYNTSRSKEAHAVPIERFITYFLDEIPFPGPQRPRMLVQLSQIDRLILTQPEDLPLPRSGAGFRLLLLHLGPDNCLLLLLCALTEQKILVHSLRSDVLTAVAEAISMIMFPFKWQCPYIPLCPLGLAEVLHAPLPFLIGVDSRFFDLYDPPPEVNCVDLDTNNITFCDEKRNLNIKLLPKKAGRVLRGTLEHMHQKLQNVVIQNPDLIIPNLNDDSIDKEFQAKKKEQLLELEIQEAFLRFMATILRGYRNFLLPITKAPTIGTTDTNSLFDLQGFLRSRDKAHIKFFSLVTKTQMFIRFIEERSFVSDMDAGLAFFDECTEKVESEDESHRLLEVDGSQYSEHTVVIPPPESHHGLRLLYDDFTLDVERFKMYSSADGVHKSKDKSNSSRKFETGCAPPGSPMARRTKYEIKLAQKLARKFAQSPRHWGNYLLATCYSIWFIHLPSYVLVTQNPSSTLGYAYDTLIKLHRVKILLDEICYRVMMQLCGLYRLPVIAVLLLMNMKREHLQPNAITYGFYNRAVLEATWPSGMENSSQLLWNKLRNVIMGAALFKKAGKAATRRRLSTTMEDSLSIADPALTSGSRTSIESGESLNPASSAVEAPMADSEGFAAFDKFRSRVGSIVRPTGLPLINPLSSFKEQPFDSSAGLLMPGLVGPLKGGNIDLEQLDVVTSPFPPPSNYSANPKRYLRSDSCTEFNRNQLRPSQKAAPKNPVDSAFKLLTRSESFAHDAGILAKLNMLKMESGIALGQDHAKGQGDHMAYNSAGSKPWQPKVLFKRRRSLTLKNFKDPTASDSYESSNENLGATGSGGRGSFEDIYNNMDTPKRNRFFNAIGARLNKLNPERHSTGTINTNSSKEGDATCAKTPVKSPSRTPVTENDPLGALDLEENELETTTEETVVSRATSEIALDQSGAPVLFDRRTNDWGTTVVRSATFINDHDSDDEFEPSAMADSEHRKPLHRSSTMPSNVGETSYQMAFSSFKIPSFTRNSTGRFSLRNAADKINALESAISSLSPSSLTSKTSNELIKGGLSSLKSAATSMAKKFDEIKGAISVNSTPNKSNSLKGTLERDACLIEDENEYADEILSGNRKISSEFSPLSRGYGDYWNSNSLDRYGQYVSRKGSTSNLDDSTQWASLQNVLFPKPPRDSSVPVALEVIMTTCSKCHNCTSILYDEEIMAGWTYEDSNLNTKCQFCDKATVPLLSVTVIDYRNIPMPPKERKVSSVSLNNSLGTSRSSLIDTTSAGEDQPKTCEPIAVPYLNPLVLRKELESILTAEGDSSLTQAKFVDEHPIIYWNMVWMFSRINVESHLFGLILDFAGAVKKPHPSWTSVGPSNVLVSTMWHNPRLHEEVGLPMYLMWNNMKSQPSSLVSALVTDHKPMQNSTMEKVISCLQCNDLVEPLKFLALERQKLKGRAHSLYREILFLGITALGRENIDQGIFDKEYQLAYERLPDKDPKLYLRCDHPISQSSIFCRQAFRPLDL</sequence>
<dbReference type="SMART" id="SM00799">
    <property type="entry name" value="DENN"/>
    <property type="match status" value="1"/>
</dbReference>
<evidence type="ECO:0000259" key="3">
    <source>
        <dbReference type="PROSITE" id="PS50211"/>
    </source>
</evidence>
<dbReference type="PANTHER" id="PTHR12296:SF30">
    <property type="entry name" value="DENN DOMAIN-CONTAINING PROTEIN CRAG"/>
    <property type="match status" value="1"/>
</dbReference>
<dbReference type="InterPro" id="IPR005112">
    <property type="entry name" value="dDENN_dom"/>
</dbReference>
<dbReference type="InterPro" id="IPR005113">
    <property type="entry name" value="uDENN_dom"/>
</dbReference>
<feature type="domain" description="UDENN" evidence="3">
    <location>
        <begin position="183"/>
        <end position="631"/>
    </location>
</feature>
<accession>A0ABN7APZ8</accession>
<evidence type="ECO:0000313" key="6">
    <source>
        <dbReference type="Proteomes" id="UP001307889"/>
    </source>
</evidence>
<dbReference type="SMART" id="SM00801">
    <property type="entry name" value="dDENN"/>
    <property type="match status" value="1"/>
</dbReference>
<feature type="region of interest" description="Disordered" evidence="2">
    <location>
        <begin position="1106"/>
        <end position="1132"/>
    </location>
</feature>
<dbReference type="Gene3D" id="3.40.50.11500">
    <property type="match status" value="1"/>
</dbReference>
<dbReference type="Pfam" id="PF03456">
    <property type="entry name" value="uDENN"/>
    <property type="match status" value="1"/>
</dbReference>
<dbReference type="InterPro" id="IPR023341">
    <property type="entry name" value="MABP"/>
</dbReference>
<evidence type="ECO:0000256" key="2">
    <source>
        <dbReference type="SAM" id="MobiDB-lite"/>
    </source>
</evidence>
<proteinExistence type="predicted"/>
<dbReference type="InterPro" id="IPR043153">
    <property type="entry name" value="DENN_C"/>
</dbReference>